<gene>
    <name evidence="2" type="ORF">EKD16_06715</name>
</gene>
<name>A0A4P6PZF2_9ACTN</name>
<protein>
    <submittedName>
        <fullName evidence="2">Uncharacterized protein</fullName>
    </submittedName>
</protein>
<evidence type="ECO:0000256" key="1">
    <source>
        <dbReference type="SAM" id="MobiDB-lite"/>
    </source>
</evidence>
<accession>A0A4P6PZF2</accession>
<reference evidence="2 3" key="1">
    <citation type="submission" date="2019-02" db="EMBL/GenBank/DDBJ databases">
        <authorList>
            <person name="Khodamoradi S."/>
            <person name="Hahnke R.L."/>
            <person name="Kaempfer P."/>
            <person name="Schumann P."/>
            <person name="Rohde M."/>
            <person name="Steinert M."/>
            <person name="Luzhetskyy A."/>
            <person name="Wink J."/>
            <person name="Ruckert C."/>
        </authorList>
    </citation>
    <scope>NUCLEOTIDE SEQUENCE [LARGE SCALE GENOMIC DNA]</scope>
    <source>
        <strain evidence="2 3">M2</strain>
    </source>
</reference>
<dbReference type="EMBL" id="CP036455">
    <property type="protein sequence ID" value="QBI53140.1"/>
    <property type="molecule type" value="Genomic_DNA"/>
</dbReference>
<proteinExistence type="predicted"/>
<keyword evidence="3" id="KW-1185">Reference proteome</keyword>
<dbReference type="Proteomes" id="UP000292235">
    <property type="component" value="Chromosome"/>
</dbReference>
<dbReference type="KEGG" id="strr:EKD16_06715"/>
<evidence type="ECO:0000313" key="2">
    <source>
        <dbReference type="EMBL" id="QBI53140.1"/>
    </source>
</evidence>
<evidence type="ECO:0000313" key="3">
    <source>
        <dbReference type="Proteomes" id="UP000292235"/>
    </source>
</evidence>
<feature type="region of interest" description="Disordered" evidence="1">
    <location>
        <begin position="1"/>
        <end position="31"/>
    </location>
</feature>
<organism evidence="2 3">
    <name type="scientific">Streptomonospora litoralis</name>
    <dbReference type="NCBI Taxonomy" id="2498135"/>
    <lineage>
        <taxon>Bacteria</taxon>
        <taxon>Bacillati</taxon>
        <taxon>Actinomycetota</taxon>
        <taxon>Actinomycetes</taxon>
        <taxon>Streptosporangiales</taxon>
        <taxon>Nocardiopsidaceae</taxon>
        <taxon>Streptomonospora</taxon>
    </lineage>
</organism>
<dbReference type="AlphaFoldDB" id="A0A4P6PZF2"/>
<feature type="compositionally biased region" description="Basic and acidic residues" evidence="1">
    <location>
        <begin position="1"/>
        <end position="20"/>
    </location>
</feature>
<sequence length="31" mass="3549">MRDVNHALRHEGRNGVHTDSPEPDLPPLTWT</sequence>